<dbReference type="AlphaFoldDB" id="A0A2R6B3Q9"/>
<evidence type="ECO:0000313" key="1">
    <source>
        <dbReference type="EMBL" id="PSN93271.1"/>
    </source>
</evidence>
<dbReference type="Proteomes" id="UP000240681">
    <property type="component" value="Unassembled WGS sequence"/>
</dbReference>
<reference evidence="1 2" key="1">
    <citation type="submission" date="2017-04" db="EMBL/GenBank/DDBJ databases">
        <title>Novel microbial lineages endemic to geothermal iron-oxide mats fill important gaps in the evolutionary history of Archaea.</title>
        <authorList>
            <person name="Jay Z.J."/>
            <person name="Beam J.P."/>
            <person name="Dlakic M."/>
            <person name="Rusch D.B."/>
            <person name="Kozubal M.A."/>
            <person name="Inskeep W.P."/>
        </authorList>
    </citation>
    <scope>NUCLEOTIDE SEQUENCE [LARGE SCALE GENOMIC DNA]</scope>
    <source>
        <strain evidence="1">ECH_B_SAG-C16</strain>
    </source>
</reference>
<sequence length="95" mass="10559">MFMCISKTVWLPPDTEGRRVVWGVSVAMEVFYDRFCHFLRISLAIFTRSSVVRLSSEGGGFAVRLTRPALGIPALLIFQVAFSASAFSISRDKLA</sequence>
<organism evidence="1 2">
    <name type="scientific">Candidatus Marsarchaeota G2 archaeon ECH_B_SAG-C16</name>
    <dbReference type="NCBI Taxonomy" id="1978163"/>
    <lineage>
        <taxon>Archaea</taxon>
        <taxon>Candidatus Marsarchaeota</taxon>
        <taxon>Candidatus Marsarchaeota group 2</taxon>
    </lineage>
</organism>
<name>A0A2R6B3Q9_9ARCH</name>
<protein>
    <submittedName>
        <fullName evidence="1">Uncharacterized protein</fullName>
    </submittedName>
</protein>
<accession>A0A2R6B3Q9</accession>
<comment type="caution">
    <text evidence="1">The sequence shown here is derived from an EMBL/GenBank/DDBJ whole genome shotgun (WGS) entry which is preliminary data.</text>
</comment>
<dbReference type="EMBL" id="NEXK01000113">
    <property type="protein sequence ID" value="PSN93271.1"/>
    <property type="molecule type" value="Genomic_DNA"/>
</dbReference>
<gene>
    <name evidence="1" type="ORF">B9Q09_06180</name>
</gene>
<evidence type="ECO:0000313" key="2">
    <source>
        <dbReference type="Proteomes" id="UP000240681"/>
    </source>
</evidence>
<proteinExistence type="predicted"/>